<reference evidence="2 3" key="1">
    <citation type="submission" date="2016-10" db="EMBL/GenBank/DDBJ databases">
        <authorList>
            <person name="de Groot N.N."/>
        </authorList>
    </citation>
    <scope>NUCLEOTIDE SEQUENCE [LARGE SCALE GENOMIC DNA]</scope>
    <source>
        <strain evidence="2 3">LMG 2247</strain>
    </source>
</reference>
<gene>
    <name evidence="2" type="ORF">SAMN05216466_102472</name>
</gene>
<dbReference type="OrthoDB" id="9181810at2"/>
<evidence type="ECO:0000256" key="1">
    <source>
        <dbReference type="SAM" id="SignalP"/>
    </source>
</evidence>
<feature type="chain" id="PRO_5011460943" evidence="1">
    <location>
        <begin position="26"/>
        <end position="44"/>
    </location>
</feature>
<dbReference type="EMBL" id="FNCJ01000002">
    <property type="protein sequence ID" value="SDG20814.1"/>
    <property type="molecule type" value="Genomic_DNA"/>
</dbReference>
<dbReference type="AlphaFoldDB" id="A0A1G7SD36"/>
<dbReference type="PROSITE" id="PS51257">
    <property type="entry name" value="PROKAR_LIPOPROTEIN"/>
    <property type="match status" value="1"/>
</dbReference>
<keyword evidence="1" id="KW-0732">Signal</keyword>
<name>A0A1G7SD36_9BURK</name>
<dbReference type="Proteomes" id="UP000199706">
    <property type="component" value="Unassembled WGS sequence"/>
</dbReference>
<sequence>MMRLIVLFMIAGSALLAGCNTVAGAGTDISKSGQAIHNTAEDSK</sequence>
<accession>A0A1G7SD36</accession>
<proteinExistence type="predicted"/>
<protein>
    <submittedName>
        <fullName evidence="2">Predicted small secreted protein</fullName>
    </submittedName>
</protein>
<evidence type="ECO:0000313" key="3">
    <source>
        <dbReference type="Proteomes" id="UP000199706"/>
    </source>
</evidence>
<feature type="signal peptide" evidence="1">
    <location>
        <begin position="1"/>
        <end position="25"/>
    </location>
</feature>
<organism evidence="2 3">
    <name type="scientific">Paraburkholderia phenazinium</name>
    <dbReference type="NCBI Taxonomy" id="60549"/>
    <lineage>
        <taxon>Bacteria</taxon>
        <taxon>Pseudomonadati</taxon>
        <taxon>Pseudomonadota</taxon>
        <taxon>Betaproteobacteria</taxon>
        <taxon>Burkholderiales</taxon>
        <taxon>Burkholderiaceae</taxon>
        <taxon>Paraburkholderia</taxon>
    </lineage>
</organism>
<evidence type="ECO:0000313" key="2">
    <source>
        <dbReference type="EMBL" id="SDG20814.1"/>
    </source>
</evidence>